<reference evidence="2" key="2">
    <citation type="submission" date="2012-07" db="EMBL/GenBank/DDBJ databases">
        <title>Complete genome sequence of 'Candidatus Mycoplasma haemolamae'.</title>
        <authorList>
            <person name="Guimaraes A.M.S."/>
            <person name="Toth B."/>
            <person name="Santos A.P."/>
            <person name="Nascimento N.C."/>
            <person name="Sojka J.E."/>
            <person name="Messick J.B."/>
        </authorList>
    </citation>
    <scope>NUCLEOTIDE SEQUENCE [LARGE SCALE GENOMIC DNA]</scope>
    <source>
        <strain evidence="2">Purdue</strain>
    </source>
</reference>
<reference evidence="1 2" key="1">
    <citation type="journal article" date="2012" name="J. Bacteriol.">
        <title>Genome Sequence of "Candidatus Mycoplasma haemolamae" Strain Purdue, a Red Blood Cell Pathogen of Alpacas (Vicugna pacos) and Llamas (Lama glama).</title>
        <authorList>
            <person name="Guimaraes A.M."/>
            <person name="Toth B."/>
            <person name="Santos A.P."/>
            <person name="do Nascimento N.C."/>
            <person name="Kritchevsky J.E."/>
            <person name="Messick J.B."/>
        </authorList>
    </citation>
    <scope>NUCLEOTIDE SEQUENCE [LARGE SCALE GENOMIC DNA]</scope>
    <source>
        <strain evidence="1 2">Purdue</strain>
    </source>
</reference>
<dbReference type="STRING" id="1212765.MHLP_01385"/>
<accession>I7C5R4</accession>
<dbReference type="EMBL" id="CP003731">
    <property type="protein sequence ID" value="AFO51857.1"/>
    <property type="molecule type" value="Genomic_DNA"/>
</dbReference>
<dbReference type="Proteomes" id="UP000006502">
    <property type="component" value="Chromosome"/>
</dbReference>
<sequence length="384" mass="44316">MVTSKVKLGAALVGLGGANGAGLLAFKEDFFASLANWELKDFFGNNSPVTDKNSLELDSLGRQGVDLSSVASIHSPALNLHSESLIHLDSLDHSIKFSNYLFQFREEQEKERDFLLKLQFHRSGAQTIIGKLTSEDQKYFFDALVKIENYAKGSAAEQALTQRERQAVEKYYEVVSQLKENGVDLTRYLFVKTGGDTVSRFSDEGKLKRHSKLKDLLQKIKWNGPSIQVLGRNDKIVDGSESWGSLSEEHWRNSPWKSRWVGDSRNWGFDEGWDRNPWKEFFMDETEWRAFWEERFFLKKRYYEEWRPRRYWWWDNGSICPVNGVEMLEGCYSQTQQELAEVIDKANANISLQTGMKILMWMGYPLSGDRPKAIIEGRGVIKTF</sequence>
<dbReference type="AlphaFoldDB" id="I7C5R4"/>
<gene>
    <name evidence="1" type="ordered locus">MHLP_01385</name>
</gene>
<dbReference type="PATRIC" id="fig|1212765.3.peg.309"/>
<dbReference type="HOGENOM" id="CLU_067308_0_0_14"/>
<evidence type="ECO:0000313" key="2">
    <source>
        <dbReference type="Proteomes" id="UP000006502"/>
    </source>
</evidence>
<protein>
    <submittedName>
        <fullName evidence="1">Uncharacterized protein</fullName>
    </submittedName>
</protein>
<proteinExistence type="predicted"/>
<dbReference type="KEGG" id="mhl:MHLP_01385"/>
<keyword evidence="2" id="KW-1185">Reference proteome</keyword>
<name>I7C5R4_MYCHA</name>
<organism evidence="1 2">
    <name type="scientific">Mycoplasma haematolamae (strain Purdue)</name>
    <dbReference type="NCBI Taxonomy" id="1212765"/>
    <lineage>
        <taxon>Bacteria</taxon>
        <taxon>Bacillati</taxon>
        <taxon>Mycoplasmatota</taxon>
        <taxon>Mollicutes</taxon>
        <taxon>Mycoplasmataceae</taxon>
        <taxon>Mycoplasma</taxon>
    </lineage>
</organism>
<evidence type="ECO:0000313" key="1">
    <source>
        <dbReference type="EMBL" id="AFO51857.1"/>
    </source>
</evidence>